<proteinExistence type="predicted"/>
<reference evidence="1 2" key="1">
    <citation type="submission" date="2019-05" db="EMBL/GenBank/DDBJ databases">
        <title>Another draft genome of Portunus trituberculatus and its Hox gene families provides insights of decapod evolution.</title>
        <authorList>
            <person name="Jeong J.-H."/>
            <person name="Song I."/>
            <person name="Kim S."/>
            <person name="Choi T."/>
            <person name="Kim D."/>
            <person name="Ryu S."/>
            <person name="Kim W."/>
        </authorList>
    </citation>
    <scope>NUCLEOTIDE SEQUENCE [LARGE SCALE GENOMIC DNA]</scope>
    <source>
        <tissue evidence="1">Muscle</tissue>
    </source>
</reference>
<dbReference type="AlphaFoldDB" id="A0A5B7GGZ5"/>
<keyword evidence="2" id="KW-1185">Reference proteome</keyword>
<dbReference type="Proteomes" id="UP000324222">
    <property type="component" value="Unassembled WGS sequence"/>
</dbReference>
<evidence type="ECO:0000313" key="1">
    <source>
        <dbReference type="EMBL" id="MPC56695.1"/>
    </source>
</evidence>
<dbReference type="EMBL" id="VSRR010014170">
    <property type="protein sequence ID" value="MPC56695.1"/>
    <property type="molecule type" value="Genomic_DNA"/>
</dbReference>
<comment type="caution">
    <text evidence="1">The sequence shown here is derived from an EMBL/GenBank/DDBJ whole genome shotgun (WGS) entry which is preliminary data.</text>
</comment>
<protein>
    <submittedName>
        <fullName evidence="1">Uncharacterized protein</fullName>
    </submittedName>
</protein>
<organism evidence="1 2">
    <name type="scientific">Portunus trituberculatus</name>
    <name type="common">Swimming crab</name>
    <name type="synonym">Neptunus trituberculatus</name>
    <dbReference type="NCBI Taxonomy" id="210409"/>
    <lineage>
        <taxon>Eukaryota</taxon>
        <taxon>Metazoa</taxon>
        <taxon>Ecdysozoa</taxon>
        <taxon>Arthropoda</taxon>
        <taxon>Crustacea</taxon>
        <taxon>Multicrustacea</taxon>
        <taxon>Malacostraca</taxon>
        <taxon>Eumalacostraca</taxon>
        <taxon>Eucarida</taxon>
        <taxon>Decapoda</taxon>
        <taxon>Pleocyemata</taxon>
        <taxon>Brachyura</taxon>
        <taxon>Eubrachyura</taxon>
        <taxon>Portunoidea</taxon>
        <taxon>Portunidae</taxon>
        <taxon>Portuninae</taxon>
        <taxon>Portunus</taxon>
    </lineage>
</organism>
<evidence type="ECO:0000313" key="2">
    <source>
        <dbReference type="Proteomes" id="UP000324222"/>
    </source>
</evidence>
<name>A0A5B7GGZ5_PORTR</name>
<gene>
    <name evidence="1" type="ORF">E2C01_050660</name>
</gene>
<accession>A0A5B7GGZ5</accession>
<sequence>MCYSVSGSEIREALKPTLEITRHTSGSRRSVVAIIDQHQTDIHHNKPLNLRLATPQHQHQPGGSELRQM</sequence>